<comment type="cofactor">
    <cofactor evidence="1">
        <name>pyridoxal 5'-phosphate</name>
        <dbReference type="ChEBI" id="CHEBI:597326"/>
    </cofactor>
</comment>
<dbReference type="Gene3D" id="3.40.640.10">
    <property type="entry name" value="Type I PLP-dependent aspartate aminotransferase-like (Major domain)"/>
    <property type="match status" value="1"/>
</dbReference>
<dbReference type="InterPro" id="IPR000653">
    <property type="entry name" value="DegT/StrS_aminotransferase"/>
</dbReference>
<comment type="similarity">
    <text evidence="6 12">Belongs to the DegT/DnrJ/EryC1 family.</text>
</comment>
<dbReference type="EC" id="2.6.1.102" evidence="8"/>
<reference evidence="13 14" key="1">
    <citation type="journal article" date="2014" name="Int. J. Syst. Evol. Microbiol.">
        <title>Bradyrhizobium ottawaense sp. nov., a symbiotic nitrogen fixing bacterium from root nodules of soybeans in Canada.</title>
        <authorList>
            <person name="Yu X."/>
            <person name="Cloutier S."/>
            <person name="Tambong J.T."/>
            <person name="Bromfield E.S."/>
        </authorList>
    </citation>
    <scope>NUCLEOTIDE SEQUENCE [LARGE SCALE GENOMIC DNA]</scope>
    <source>
        <strain evidence="13 14">OO99</strain>
    </source>
</reference>
<evidence type="ECO:0000256" key="10">
    <source>
        <dbReference type="PIRSR" id="PIRSR000390-1"/>
    </source>
</evidence>
<evidence type="ECO:0000256" key="3">
    <source>
        <dbReference type="ARBA" id="ARBA00022576"/>
    </source>
</evidence>
<dbReference type="PIRSF" id="PIRSF000390">
    <property type="entry name" value="PLP_StrS"/>
    <property type="match status" value="1"/>
</dbReference>
<dbReference type="FunFam" id="3.40.640.10:FF:000090">
    <property type="entry name" value="Pyridoxal phosphate-dependent aminotransferase"/>
    <property type="match status" value="1"/>
</dbReference>
<dbReference type="PANTHER" id="PTHR30244:SF34">
    <property type="entry name" value="DTDP-4-AMINO-4,6-DIDEOXYGALACTOSE TRANSAMINASE"/>
    <property type="match status" value="1"/>
</dbReference>
<sequence length="416" mass="45069">MVAIRTRTPFGSPAAGGGIVIPIAVPLLADEEADAARAVVLSGWVSQGPQVAAFEEEFAALVGAPHACAVANCTTALQLALAALGIGSGDEVITVSHSFIATANVIRYQGATPVFVDIEPETYNLDCARLAEAITERTRAIIAVHQMGMPCDMATLMAVARRHGIAVIEDAACAAGSQICMNGQWEAIGKPHGDIACFSFHPRKVITTGEGGMLTTADAELDRKFRLLRQHGMSVPDIVRHGSQRVIFEEYVLVGYNYRMTDMQAAIGRKQLERLPQLIARRRALASRYAELLGNIEGLRLPFEPAWARSNWQSYCVRLPDRLDQRATMQSLLDQGIATRRGIMCCHREAPYAGAGSRDDLRQSELAQDHAILLPLYAQMDCADQDRIVDAVKAELARSNRAATVAGHVSVCRDIL</sequence>
<keyword evidence="3 13" id="KW-0032">Aminotransferase</keyword>
<dbReference type="InterPro" id="IPR015424">
    <property type="entry name" value="PyrdxlP-dep_Trfase"/>
</dbReference>
<dbReference type="InterPro" id="IPR015421">
    <property type="entry name" value="PyrdxlP-dep_Trfase_major"/>
</dbReference>
<dbReference type="PANTHER" id="PTHR30244">
    <property type="entry name" value="TRANSAMINASE"/>
    <property type="match status" value="1"/>
</dbReference>
<dbReference type="KEGG" id="bot:CIT37_36150"/>
<evidence type="ECO:0000313" key="13">
    <source>
        <dbReference type="EMBL" id="AWL96946.1"/>
    </source>
</evidence>
<gene>
    <name evidence="13" type="ORF">CIT37_36150</name>
</gene>
<reference evidence="13 14" key="2">
    <citation type="journal article" date="2017" name="Syst. Appl. Microbiol.">
        <title>Soybeans inoculated with root zone soils of Canadian native legumes harbour diverse and novel Bradyrhizobium spp. that possess agricultural potential.</title>
        <authorList>
            <person name="Bromfield E.S.P."/>
            <person name="Cloutier S."/>
            <person name="Tambong J.T."/>
            <person name="Tran Thi T.V."/>
        </authorList>
    </citation>
    <scope>NUCLEOTIDE SEQUENCE [LARGE SCALE GENOMIC DNA]</scope>
    <source>
        <strain evidence="13 14">OO99</strain>
    </source>
</reference>
<feature type="modified residue" description="N6-(pyridoxal phosphate)lysine" evidence="11">
    <location>
        <position position="204"/>
    </location>
</feature>
<evidence type="ECO:0000256" key="2">
    <source>
        <dbReference type="ARBA" id="ARBA00005125"/>
    </source>
</evidence>
<evidence type="ECO:0000256" key="5">
    <source>
        <dbReference type="ARBA" id="ARBA00022898"/>
    </source>
</evidence>
<evidence type="ECO:0000256" key="1">
    <source>
        <dbReference type="ARBA" id="ARBA00001933"/>
    </source>
</evidence>
<protein>
    <recommendedName>
        <fullName evidence="9">GDP-perosamine synthase</fullName>
        <ecNumber evidence="8">2.6.1.102</ecNumber>
    </recommendedName>
</protein>
<dbReference type="Gene3D" id="3.90.1150.10">
    <property type="entry name" value="Aspartate Aminotransferase, domain 1"/>
    <property type="match status" value="1"/>
</dbReference>
<comment type="catalytic activity">
    <reaction evidence="7">
        <text>GDP-alpha-D-perosamine + 2-oxoglutarate = GDP-4-dehydro-alpha-D-rhamnose + L-glutamate</text>
        <dbReference type="Rhea" id="RHEA:36779"/>
        <dbReference type="ChEBI" id="CHEBI:16810"/>
        <dbReference type="ChEBI" id="CHEBI:29985"/>
        <dbReference type="ChEBI" id="CHEBI:57964"/>
        <dbReference type="ChEBI" id="CHEBI:73996"/>
        <dbReference type="EC" id="2.6.1.102"/>
    </reaction>
</comment>
<dbReference type="GO" id="GO:0102933">
    <property type="term" value="F:GDP-4-dehydro-6-deoxy-D-mannose-4-aminotransferase activity"/>
    <property type="evidence" value="ECO:0007669"/>
    <property type="project" value="UniProtKB-EC"/>
</dbReference>
<dbReference type="Pfam" id="PF01041">
    <property type="entry name" value="DegT_DnrJ_EryC1"/>
    <property type="match status" value="1"/>
</dbReference>
<dbReference type="RefSeq" id="WP_095426582.1">
    <property type="nucleotide sequence ID" value="NZ_CP029425.2"/>
</dbReference>
<accession>A0A2U8PGT6</accession>
<dbReference type="InterPro" id="IPR015422">
    <property type="entry name" value="PyrdxlP-dep_Trfase_small"/>
</dbReference>
<proteinExistence type="inferred from homology"/>
<keyword evidence="5 11" id="KW-0663">Pyridoxal phosphate</keyword>
<organism evidence="13 14">
    <name type="scientific">Bradyrhizobium ottawaense</name>
    <dbReference type="NCBI Taxonomy" id="931866"/>
    <lineage>
        <taxon>Bacteria</taxon>
        <taxon>Pseudomonadati</taxon>
        <taxon>Pseudomonadota</taxon>
        <taxon>Alphaproteobacteria</taxon>
        <taxon>Hyphomicrobiales</taxon>
        <taxon>Nitrobacteraceae</taxon>
        <taxon>Bradyrhizobium</taxon>
    </lineage>
</organism>
<dbReference type="AlphaFoldDB" id="A0A2U8PGT6"/>
<dbReference type="EMBL" id="CP029425">
    <property type="protein sequence ID" value="AWL96946.1"/>
    <property type="molecule type" value="Genomic_DNA"/>
</dbReference>
<evidence type="ECO:0000256" key="12">
    <source>
        <dbReference type="RuleBase" id="RU004508"/>
    </source>
</evidence>
<feature type="active site" description="Proton acceptor" evidence="10">
    <location>
        <position position="204"/>
    </location>
</feature>
<evidence type="ECO:0000256" key="7">
    <source>
        <dbReference type="ARBA" id="ARBA00051587"/>
    </source>
</evidence>
<dbReference type="GeneID" id="92968095"/>
<name>A0A2U8PGT6_9BRAD</name>
<evidence type="ECO:0000256" key="6">
    <source>
        <dbReference type="ARBA" id="ARBA00037999"/>
    </source>
</evidence>
<evidence type="ECO:0000256" key="11">
    <source>
        <dbReference type="PIRSR" id="PIRSR000390-2"/>
    </source>
</evidence>
<evidence type="ECO:0000313" key="14">
    <source>
        <dbReference type="Proteomes" id="UP000215703"/>
    </source>
</evidence>
<dbReference type="SUPFAM" id="SSF53383">
    <property type="entry name" value="PLP-dependent transferases"/>
    <property type="match status" value="1"/>
</dbReference>
<dbReference type="Proteomes" id="UP000215703">
    <property type="component" value="Chromosome"/>
</dbReference>
<dbReference type="GO" id="GO:0000271">
    <property type="term" value="P:polysaccharide biosynthetic process"/>
    <property type="evidence" value="ECO:0007669"/>
    <property type="project" value="TreeGrafter"/>
</dbReference>
<keyword evidence="4 13" id="KW-0808">Transferase</keyword>
<evidence type="ECO:0000256" key="8">
    <source>
        <dbReference type="ARBA" id="ARBA00066317"/>
    </source>
</evidence>
<dbReference type="CDD" id="cd00616">
    <property type="entry name" value="AHBA_syn"/>
    <property type="match status" value="1"/>
</dbReference>
<evidence type="ECO:0000256" key="9">
    <source>
        <dbReference type="ARBA" id="ARBA00074221"/>
    </source>
</evidence>
<dbReference type="GO" id="GO:0030170">
    <property type="term" value="F:pyridoxal phosphate binding"/>
    <property type="evidence" value="ECO:0007669"/>
    <property type="project" value="TreeGrafter"/>
</dbReference>
<comment type="pathway">
    <text evidence="2">Bacterial outer membrane biogenesis; LPS O-antigen biosynthesis.</text>
</comment>
<evidence type="ECO:0000256" key="4">
    <source>
        <dbReference type="ARBA" id="ARBA00022679"/>
    </source>
</evidence>